<feature type="domain" description="Alcohol dehydrogenase-like N-terminal" evidence="4">
    <location>
        <begin position="30"/>
        <end position="139"/>
    </location>
</feature>
<keyword evidence="1" id="KW-0479">Metal-binding</keyword>
<dbReference type="GO" id="GO:0046872">
    <property type="term" value="F:metal ion binding"/>
    <property type="evidence" value="ECO:0007669"/>
    <property type="project" value="UniProtKB-KW"/>
</dbReference>
<evidence type="ECO:0000256" key="3">
    <source>
        <dbReference type="ARBA" id="ARBA00023002"/>
    </source>
</evidence>
<evidence type="ECO:0000256" key="2">
    <source>
        <dbReference type="ARBA" id="ARBA00022833"/>
    </source>
</evidence>
<reference evidence="5 6" key="1">
    <citation type="submission" date="2018-01" db="EMBL/GenBank/DDBJ databases">
        <title>Metagenomic assembled genomes from two thermal pools in the Uzon Caldera, Kamchatka, Russia.</title>
        <authorList>
            <person name="Wilkins L."/>
            <person name="Ettinger C."/>
        </authorList>
    </citation>
    <scope>NUCLEOTIDE SEQUENCE [LARGE SCALE GENOMIC DNA]</scope>
    <source>
        <strain evidence="5">ZAV-15</strain>
    </source>
</reference>
<dbReference type="EMBL" id="PNIE01000064">
    <property type="protein sequence ID" value="PMP62427.1"/>
    <property type="molecule type" value="Genomic_DNA"/>
</dbReference>
<proteinExistence type="predicted"/>
<dbReference type="InterPro" id="IPR047109">
    <property type="entry name" value="CAD-like"/>
</dbReference>
<name>A0A2N7PIZ2_9BACT</name>
<evidence type="ECO:0000259" key="4">
    <source>
        <dbReference type="Pfam" id="PF08240"/>
    </source>
</evidence>
<dbReference type="Pfam" id="PF08240">
    <property type="entry name" value="ADH_N"/>
    <property type="match status" value="1"/>
</dbReference>
<evidence type="ECO:0000313" key="6">
    <source>
        <dbReference type="Proteomes" id="UP000235731"/>
    </source>
</evidence>
<dbReference type="InterPro" id="IPR013154">
    <property type="entry name" value="ADH-like_N"/>
</dbReference>
<comment type="caution">
    <text evidence="5">The sequence shown here is derived from an EMBL/GenBank/DDBJ whole genome shotgun (WGS) entry which is preliminary data.</text>
</comment>
<evidence type="ECO:0000256" key="1">
    <source>
        <dbReference type="ARBA" id="ARBA00022723"/>
    </source>
</evidence>
<protein>
    <submittedName>
        <fullName evidence="5">Alcohol dehydrogenase</fullName>
    </submittedName>
</protein>
<dbReference type="Gene3D" id="3.90.180.10">
    <property type="entry name" value="Medium-chain alcohol dehydrogenases, catalytic domain"/>
    <property type="match status" value="1"/>
</dbReference>
<dbReference type="InterPro" id="IPR011032">
    <property type="entry name" value="GroES-like_sf"/>
</dbReference>
<gene>
    <name evidence="5" type="ORF">C0197_04600</name>
</gene>
<dbReference type="Proteomes" id="UP000235731">
    <property type="component" value="Unassembled WGS sequence"/>
</dbReference>
<accession>A0A2N7PIZ2</accession>
<organism evidence="5 6">
    <name type="scientific">Caldimicrobium thiodismutans</name>
    <dbReference type="NCBI Taxonomy" id="1653476"/>
    <lineage>
        <taxon>Bacteria</taxon>
        <taxon>Pseudomonadati</taxon>
        <taxon>Thermodesulfobacteriota</taxon>
        <taxon>Thermodesulfobacteria</taxon>
        <taxon>Thermodesulfobacteriales</taxon>
        <taxon>Thermodesulfobacteriaceae</taxon>
        <taxon>Caldimicrobium</taxon>
    </lineage>
</organism>
<dbReference type="AlphaFoldDB" id="A0A2N7PIZ2"/>
<dbReference type="PANTHER" id="PTHR42683">
    <property type="entry name" value="ALDEHYDE REDUCTASE"/>
    <property type="match status" value="1"/>
</dbReference>
<dbReference type="SUPFAM" id="SSF50129">
    <property type="entry name" value="GroES-like"/>
    <property type="match status" value="1"/>
</dbReference>
<evidence type="ECO:0000313" key="5">
    <source>
        <dbReference type="EMBL" id="PMP62427.1"/>
    </source>
</evidence>
<keyword evidence="3" id="KW-0560">Oxidoreductase</keyword>
<dbReference type="Gene3D" id="3.40.50.720">
    <property type="entry name" value="NAD(P)-binding Rossmann-like Domain"/>
    <property type="match status" value="1"/>
</dbReference>
<dbReference type="InterPro" id="IPR036291">
    <property type="entry name" value="NAD(P)-bd_dom_sf"/>
</dbReference>
<keyword evidence="2" id="KW-0862">Zinc</keyword>
<dbReference type="SUPFAM" id="SSF51735">
    <property type="entry name" value="NAD(P)-binding Rossmann-fold domains"/>
    <property type="match status" value="1"/>
</dbReference>
<sequence length="340" mass="38251">MKAWIIREVGELSPKNFFLSEVKDPEISSEEILLKVKACGVCHTELDEIEGRAEPAFLPIIPGHQIVGEVIAVGEAVKNFKVGDLAGAGWIYSSCGHCEFCKKGLENLCPEFKGTGKDAHGGYAEYFKIKEEFAFKLPKGKAPEKLAPLFCAGSIGYRALKLSGIKNGDILGLIGFGASNHLVLKMSKVLYPNSPVIVFARNPKQREMALRLGADFALDLEEEPEDYPYALIDTTPVWKPPFYFLRYLRPGGRLVINAIRKENQDIDFLLNLSYERDLWLEKEIKTVANITRKDIEEFLKLVERAQIEPEVEIYSFEEAYKALEDLKNHRIKGAKVLKIS</sequence>
<dbReference type="GO" id="GO:0016616">
    <property type="term" value="F:oxidoreductase activity, acting on the CH-OH group of donors, NAD or NADP as acceptor"/>
    <property type="evidence" value="ECO:0007669"/>
    <property type="project" value="InterPro"/>
</dbReference>